<keyword evidence="3" id="KW-1185">Reference proteome</keyword>
<reference evidence="2 3" key="1">
    <citation type="submission" date="2018-03" db="EMBL/GenBank/DDBJ databases">
        <title>Draft genome of Deinococcus sp. OD32.</title>
        <authorList>
            <person name="Wang X.-P."/>
            <person name="Du Z.-J."/>
        </authorList>
    </citation>
    <scope>NUCLEOTIDE SEQUENCE [LARGE SCALE GENOMIC DNA]</scope>
    <source>
        <strain evidence="2 3">OD32</strain>
    </source>
</reference>
<dbReference type="AlphaFoldDB" id="A0A2T3W4X8"/>
<dbReference type="EMBL" id="PYSV01000017">
    <property type="protein sequence ID" value="PTA66955.1"/>
    <property type="molecule type" value="Genomic_DNA"/>
</dbReference>
<gene>
    <name evidence="2" type="ORF">C8263_15420</name>
</gene>
<accession>A0A2T3W4X8</accession>
<keyword evidence="1" id="KW-0175">Coiled coil</keyword>
<evidence type="ECO:0000256" key="1">
    <source>
        <dbReference type="SAM" id="Coils"/>
    </source>
</evidence>
<proteinExistence type="predicted"/>
<protein>
    <submittedName>
        <fullName evidence="2">Uncharacterized protein</fullName>
    </submittedName>
</protein>
<sequence length="350" mass="38969">MDFVLAASEHEPPILEVTAAKATALRKLPVIPEGEQGSYHLLAASALRLLTSHGQALASKGTYRLVTDPKIGQMALEGVKGSPGLYRGFSRSGGKITQHAKFKPIKGAKLATLGLAAFEVATIVTSTVHLQEIGKQLKQVNETLDQLQDLLDDQRIGRLQGNLTYLTEILSLLELGTLTSSDSARYGDQLETIYRECLAEIQTADKQLVRRQKELAKAEKVRLKGVVVWKQPSKADQAKLTDRVKDFSSSLEIALLAQETAVMTCAVGTQLRRSPMQMEFRLRQLERQIDQLKANWKIYGDVLKTKFEGVAERESVRTTELAPKFGQSRVETRLKRRVLHRWWVLTQVAG</sequence>
<evidence type="ECO:0000313" key="3">
    <source>
        <dbReference type="Proteomes" id="UP000240317"/>
    </source>
</evidence>
<evidence type="ECO:0000313" key="2">
    <source>
        <dbReference type="EMBL" id="PTA66955.1"/>
    </source>
</evidence>
<organism evidence="2 3">
    <name type="scientific">Deinococcus arcticus</name>
    <dbReference type="NCBI Taxonomy" id="2136176"/>
    <lineage>
        <taxon>Bacteria</taxon>
        <taxon>Thermotogati</taxon>
        <taxon>Deinococcota</taxon>
        <taxon>Deinococci</taxon>
        <taxon>Deinococcales</taxon>
        <taxon>Deinococcaceae</taxon>
        <taxon>Deinococcus</taxon>
    </lineage>
</organism>
<comment type="caution">
    <text evidence="2">The sequence shown here is derived from an EMBL/GenBank/DDBJ whole genome shotgun (WGS) entry which is preliminary data.</text>
</comment>
<feature type="coiled-coil region" evidence="1">
    <location>
        <begin position="130"/>
        <end position="157"/>
    </location>
</feature>
<name>A0A2T3W4X8_9DEIO</name>
<dbReference type="Proteomes" id="UP000240317">
    <property type="component" value="Unassembled WGS sequence"/>
</dbReference>